<keyword evidence="1" id="KW-1133">Transmembrane helix</keyword>
<accession>A0A1I3INQ9</accession>
<keyword evidence="1" id="KW-0812">Transmembrane</keyword>
<dbReference type="EMBL" id="FOQH01000007">
    <property type="protein sequence ID" value="SFI49614.1"/>
    <property type="molecule type" value="Genomic_DNA"/>
</dbReference>
<feature type="transmembrane region" description="Helical" evidence="1">
    <location>
        <begin position="44"/>
        <end position="68"/>
    </location>
</feature>
<keyword evidence="1" id="KW-0472">Membrane</keyword>
<evidence type="ECO:0000256" key="2">
    <source>
        <dbReference type="SAM" id="SignalP"/>
    </source>
</evidence>
<sequence>MRTLLTALCIHGLALSPALADAASPASPQAPAPKGVSQQMSQALLPIPIPVLFIGAVVVAGAVTVFAASQEDDSTTATTSTR</sequence>
<keyword evidence="2" id="KW-0732">Signal</keyword>
<dbReference type="AlphaFoldDB" id="A0A1I3INQ9"/>
<evidence type="ECO:0000313" key="4">
    <source>
        <dbReference type="Proteomes" id="UP000199377"/>
    </source>
</evidence>
<evidence type="ECO:0000313" key="3">
    <source>
        <dbReference type="EMBL" id="SFI49614.1"/>
    </source>
</evidence>
<gene>
    <name evidence="3" type="ORF">SAMN05216258_107154</name>
</gene>
<protein>
    <submittedName>
        <fullName evidence="3">Uncharacterized protein</fullName>
    </submittedName>
</protein>
<feature type="chain" id="PRO_5011543814" evidence="2">
    <location>
        <begin position="23"/>
        <end position="82"/>
    </location>
</feature>
<proteinExistence type="predicted"/>
<feature type="signal peptide" evidence="2">
    <location>
        <begin position="1"/>
        <end position="22"/>
    </location>
</feature>
<dbReference type="RefSeq" id="WP_092861148.1">
    <property type="nucleotide sequence ID" value="NZ_FOQH01000007.1"/>
</dbReference>
<dbReference type="Proteomes" id="UP000199377">
    <property type="component" value="Unassembled WGS sequence"/>
</dbReference>
<organism evidence="3 4">
    <name type="scientific">Albimonas pacifica</name>
    <dbReference type="NCBI Taxonomy" id="1114924"/>
    <lineage>
        <taxon>Bacteria</taxon>
        <taxon>Pseudomonadati</taxon>
        <taxon>Pseudomonadota</taxon>
        <taxon>Alphaproteobacteria</taxon>
        <taxon>Rhodobacterales</taxon>
        <taxon>Paracoccaceae</taxon>
        <taxon>Albimonas</taxon>
    </lineage>
</organism>
<reference evidence="3 4" key="1">
    <citation type="submission" date="2016-10" db="EMBL/GenBank/DDBJ databases">
        <authorList>
            <person name="de Groot N.N."/>
        </authorList>
    </citation>
    <scope>NUCLEOTIDE SEQUENCE [LARGE SCALE GENOMIC DNA]</scope>
    <source>
        <strain evidence="3 4">CGMCC 1.11030</strain>
    </source>
</reference>
<keyword evidence="4" id="KW-1185">Reference proteome</keyword>
<name>A0A1I3INQ9_9RHOB</name>
<evidence type="ECO:0000256" key="1">
    <source>
        <dbReference type="SAM" id="Phobius"/>
    </source>
</evidence>